<keyword evidence="4 6" id="KW-0378">Hydrolase</keyword>
<evidence type="ECO:0000256" key="5">
    <source>
        <dbReference type="ARBA" id="ARBA00022839"/>
    </source>
</evidence>
<reference evidence="8 9" key="1">
    <citation type="submission" date="2013-10" db="EMBL/GenBank/DDBJ databases">
        <title>Salinisphaera japonica YTM-1 Genome Sequencing.</title>
        <authorList>
            <person name="Lai Q."/>
            <person name="Li C."/>
            <person name="Shao Z."/>
        </authorList>
    </citation>
    <scope>NUCLEOTIDE SEQUENCE [LARGE SCALE GENOMIC DNA]</scope>
    <source>
        <strain evidence="8 9">YTM-1</strain>
    </source>
</reference>
<evidence type="ECO:0000256" key="7">
    <source>
        <dbReference type="SAM" id="MobiDB-lite"/>
    </source>
</evidence>
<keyword evidence="9" id="KW-1185">Reference proteome</keyword>
<dbReference type="EMBL" id="AYKG01000037">
    <property type="protein sequence ID" value="ROO26118.1"/>
    <property type="molecule type" value="Genomic_DNA"/>
</dbReference>
<dbReference type="NCBIfam" id="NF002140">
    <property type="entry name" value="PRK00977.1-4"/>
    <property type="match status" value="1"/>
</dbReference>
<dbReference type="OrthoDB" id="9801128at2"/>
<keyword evidence="2 6" id="KW-0963">Cytoplasm</keyword>
<gene>
    <name evidence="6" type="primary">xseB</name>
    <name evidence="8" type="ORF">SAJA_11495</name>
</gene>
<proteinExistence type="inferred from homology"/>
<dbReference type="GO" id="GO:0009318">
    <property type="term" value="C:exodeoxyribonuclease VII complex"/>
    <property type="evidence" value="ECO:0007669"/>
    <property type="project" value="UniProtKB-UniRule"/>
</dbReference>
<dbReference type="SUPFAM" id="SSF116842">
    <property type="entry name" value="XseB-like"/>
    <property type="match status" value="1"/>
</dbReference>
<dbReference type="Proteomes" id="UP000285310">
    <property type="component" value="Unassembled WGS sequence"/>
</dbReference>
<keyword evidence="5 6" id="KW-0269">Exonuclease</keyword>
<dbReference type="GO" id="GO:0005829">
    <property type="term" value="C:cytosol"/>
    <property type="evidence" value="ECO:0007669"/>
    <property type="project" value="TreeGrafter"/>
</dbReference>
<keyword evidence="3 6" id="KW-0540">Nuclease</keyword>
<dbReference type="RefSeq" id="WP_123658783.1">
    <property type="nucleotide sequence ID" value="NZ_AYKG01000037.1"/>
</dbReference>
<dbReference type="InterPro" id="IPR003761">
    <property type="entry name" value="Exonuc_VII_S"/>
</dbReference>
<comment type="caution">
    <text evidence="8">The sequence shown here is derived from an EMBL/GenBank/DDBJ whole genome shotgun (WGS) entry which is preliminary data.</text>
</comment>
<accession>A0A423PKJ5</accession>
<dbReference type="GO" id="GO:0008855">
    <property type="term" value="F:exodeoxyribonuclease VII activity"/>
    <property type="evidence" value="ECO:0007669"/>
    <property type="project" value="UniProtKB-UniRule"/>
</dbReference>
<sequence>MQDSDNAPETAPETDAPGLAAFESSIAELETLVETLESGDVALEDALARFERGITLARQCQTMLKTAELRVDQLLGDDENARVEPLDTRDLDASGESTQ</sequence>
<comment type="function">
    <text evidence="6">Bidirectionally degrades single-stranded DNA into large acid-insoluble oligonucleotides, which are then degraded further into small acid-soluble oligonucleotides.</text>
</comment>
<comment type="similarity">
    <text evidence="1 6">Belongs to the XseB family.</text>
</comment>
<evidence type="ECO:0000256" key="2">
    <source>
        <dbReference type="ARBA" id="ARBA00022490"/>
    </source>
</evidence>
<evidence type="ECO:0000313" key="8">
    <source>
        <dbReference type="EMBL" id="ROO26118.1"/>
    </source>
</evidence>
<evidence type="ECO:0000256" key="6">
    <source>
        <dbReference type="HAMAP-Rule" id="MF_00337"/>
    </source>
</evidence>
<dbReference type="Pfam" id="PF02609">
    <property type="entry name" value="Exonuc_VII_S"/>
    <property type="match status" value="1"/>
</dbReference>
<protein>
    <recommendedName>
        <fullName evidence="6">Exodeoxyribonuclease 7 small subunit</fullName>
        <ecNumber evidence="6">3.1.11.6</ecNumber>
    </recommendedName>
    <alternativeName>
        <fullName evidence="6">Exodeoxyribonuclease VII small subunit</fullName>
        <shortName evidence="6">Exonuclease VII small subunit</shortName>
    </alternativeName>
</protein>
<dbReference type="AlphaFoldDB" id="A0A423PKJ5"/>
<dbReference type="NCBIfam" id="TIGR01280">
    <property type="entry name" value="xseB"/>
    <property type="match status" value="1"/>
</dbReference>
<dbReference type="PANTHER" id="PTHR34137:SF1">
    <property type="entry name" value="EXODEOXYRIBONUCLEASE 7 SMALL SUBUNIT"/>
    <property type="match status" value="1"/>
</dbReference>
<feature type="region of interest" description="Disordered" evidence="7">
    <location>
        <begin position="76"/>
        <end position="99"/>
    </location>
</feature>
<dbReference type="Gene3D" id="1.10.287.1040">
    <property type="entry name" value="Exonuclease VII, small subunit"/>
    <property type="match status" value="1"/>
</dbReference>
<name>A0A423PKJ5_9GAMM</name>
<dbReference type="EC" id="3.1.11.6" evidence="6"/>
<dbReference type="GO" id="GO:0006308">
    <property type="term" value="P:DNA catabolic process"/>
    <property type="evidence" value="ECO:0007669"/>
    <property type="project" value="UniProtKB-UniRule"/>
</dbReference>
<dbReference type="PANTHER" id="PTHR34137">
    <property type="entry name" value="EXODEOXYRIBONUCLEASE 7 SMALL SUBUNIT"/>
    <property type="match status" value="1"/>
</dbReference>
<evidence type="ECO:0000256" key="3">
    <source>
        <dbReference type="ARBA" id="ARBA00022722"/>
    </source>
</evidence>
<evidence type="ECO:0000313" key="9">
    <source>
        <dbReference type="Proteomes" id="UP000285310"/>
    </source>
</evidence>
<dbReference type="InterPro" id="IPR037004">
    <property type="entry name" value="Exonuc_VII_ssu_sf"/>
</dbReference>
<evidence type="ECO:0000256" key="1">
    <source>
        <dbReference type="ARBA" id="ARBA00009998"/>
    </source>
</evidence>
<dbReference type="FunCoup" id="A0A423PKJ5">
    <property type="interactions" value="342"/>
</dbReference>
<comment type="catalytic activity">
    <reaction evidence="6">
        <text>Exonucleolytic cleavage in either 5'- to 3'- or 3'- to 5'-direction to yield nucleoside 5'-phosphates.</text>
        <dbReference type="EC" id="3.1.11.6"/>
    </reaction>
</comment>
<comment type="subcellular location">
    <subcellularLocation>
        <location evidence="6">Cytoplasm</location>
    </subcellularLocation>
</comment>
<dbReference type="HAMAP" id="MF_00337">
    <property type="entry name" value="Exonuc_7_S"/>
    <property type="match status" value="1"/>
</dbReference>
<dbReference type="InParanoid" id="A0A423PKJ5"/>
<feature type="compositionally biased region" description="Basic and acidic residues" evidence="7">
    <location>
        <begin position="79"/>
        <end position="92"/>
    </location>
</feature>
<evidence type="ECO:0000256" key="4">
    <source>
        <dbReference type="ARBA" id="ARBA00022801"/>
    </source>
</evidence>
<comment type="subunit">
    <text evidence="6">Heterooligomer composed of large and small subunits.</text>
</comment>
<organism evidence="8 9">
    <name type="scientific">Salinisphaera japonica YTM-1</name>
    <dbReference type="NCBI Taxonomy" id="1209778"/>
    <lineage>
        <taxon>Bacteria</taxon>
        <taxon>Pseudomonadati</taxon>
        <taxon>Pseudomonadota</taxon>
        <taxon>Gammaproteobacteria</taxon>
        <taxon>Salinisphaerales</taxon>
        <taxon>Salinisphaeraceae</taxon>
        <taxon>Salinisphaera</taxon>
    </lineage>
</organism>